<dbReference type="Proteomes" id="UP001295684">
    <property type="component" value="Unassembled WGS sequence"/>
</dbReference>
<evidence type="ECO:0000256" key="1">
    <source>
        <dbReference type="SAM" id="MobiDB-lite"/>
    </source>
</evidence>
<reference evidence="2" key="1">
    <citation type="submission" date="2023-07" db="EMBL/GenBank/DDBJ databases">
        <authorList>
            <consortium name="AG Swart"/>
            <person name="Singh M."/>
            <person name="Singh A."/>
            <person name="Seah K."/>
            <person name="Emmerich C."/>
        </authorList>
    </citation>
    <scope>NUCLEOTIDE SEQUENCE</scope>
    <source>
        <strain evidence="2">DP1</strain>
    </source>
</reference>
<keyword evidence="3" id="KW-1185">Reference proteome</keyword>
<proteinExistence type="predicted"/>
<evidence type="ECO:0000313" key="2">
    <source>
        <dbReference type="EMBL" id="CAI2370386.1"/>
    </source>
</evidence>
<accession>A0AAD1UJ73</accession>
<dbReference type="AlphaFoldDB" id="A0AAD1UJ73"/>
<name>A0AAD1UJ73_EUPCR</name>
<evidence type="ECO:0000313" key="3">
    <source>
        <dbReference type="Proteomes" id="UP001295684"/>
    </source>
</evidence>
<feature type="compositionally biased region" description="Acidic residues" evidence="1">
    <location>
        <begin position="273"/>
        <end position="283"/>
    </location>
</feature>
<dbReference type="Gene3D" id="2.100.10.30">
    <property type="entry name" value="Jacalin-like lectin domain"/>
    <property type="match status" value="1"/>
</dbReference>
<comment type="caution">
    <text evidence="2">The sequence shown here is derived from an EMBL/GenBank/DDBJ whole genome shotgun (WGS) entry which is preliminary data.</text>
</comment>
<organism evidence="2 3">
    <name type="scientific">Euplotes crassus</name>
    <dbReference type="NCBI Taxonomy" id="5936"/>
    <lineage>
        <taxon>Eukaryota</taxon>
        <taxon>Sar</taxon>
        <taxon>Alveolata</taxon>
        <taxon>Ciliophora</taxon>
        <taxon>Intramacronucleata</taxon>
        <taxon>Spirotrichea</taxon>
        <taxon>Hypotrichia</taxon>
        <taxon>Euplotida</taxon>
        <taxon>Euplotidae</taxon>
        <taxon>Moneuplotes</taxon>
    </lineage>
</organism>
<feature type="region of interest" description="Disordered" evidence="1">
    <location>
        <begin position="260"/>
        <end position="285"/>
    </location>
</feature>
<gene>
    <name evidence="2" type="ORF">ECRASSUSDP1_LOCUS11698</name>
</gene>
<sequence>MGCNFSNKTVNTIERKKNDIIRMTDIRHDVQLIKFIKMPNPVTGKFDFKLKIDDTTQGPIQSCYSVHSCYQPKSIKTTMIGRDSEFKSTNNLSDRRRRTKNEMDPYKHIHVESSASIVGSERVIPSGKKIYDHWAFLEQNPNARLVSITCFGYNYVTAIETKFEVPGQIELSTFLYEGSMHEKAKKNEMIEATLLLDENEQIETLNCCCSAKNQRIRSLTLGTNYEKCLIMEGQIELAQIVNLSDSIASFSKIENESIAPESQAQLSERDQDVMENEPQDDESLYAPPLIKKSKIDENEFKYQDLDLSVYGRYLIGFKTRFGEYLEDIEIYTKKLAEIQNYGAM</sequence>
<protein>
    <submittedName>
        <fullName evidence="2">Uncharacterized protein</fullName>
    </submittedName>
</protein>
<dbReference type="InterPro" id="IPR036404">
    <property type="entry name" value="Jacalin-like_lectin_dom_sf"/>
</dbReference>
<dbReference type="EMBL" id="CAMPGE010011561">
    <property type="protein sequence ID" value="CAI2370386.1"/>
    <property type="molecule type" value="Genomic_DNA"/>
</dbReference>